<keyword evidence="4" id="KW-0408">Iron</keyword>
<sequence length="277" mass="30482">MPARAGTRPLRIASLDYGIASTLLSLGAVPAAVADLADWGRWVVEPKMPDGVVDLGSALEVNVEVLTLLKPDLIVTTPYLDELLPVLERLGPVLRLSIYAPEAGPILDAAIKATGVLARAIDREADAMRFLDETEAFFDRCKARVNALSPPPLAFVNFMDTRHVRIYGNPGLFDNVLERIGIRNAWTEQSNFWGFQTIAIEELSRVKDRNARLAAFEPVPGDVLPTLSQSALWQALPFARPGHFTILKPALMFGMVNEARRFADLVMAMLEDDHAKL</sequence>
<comment type="similarity">
    <text evidence="2">Belongs to the bacterial solute-binding protein 8 family.</text>
</comment>
<organism evidence="7 8">
    <name type="scientific">Rhizobium alvei</name>
    <dbReference type="NCBI Taxonomy" id="1132659"/>
    <lineage>
        <taxon>Bacteria</taxon>
        <taxon>Pseudomonadati</taxon>
        <taxon>Pseudomonadota</taxon>
        <taxon>Alphaproteobacteria</taxon>
        <taxon>Hyphomicrobiales</taxon>
        <taxon>Rhizobiaceae</taxon>
        <taxon>Rhizobium/Agrobacterium group</taxon>
        <taxon>Rhizobium</taxon>
    </lineage>
</organism>
<proteinExistence type="inferred from homology"/>
<dbReference type="SUPFAM" id="SSF53807">
    <property type="entry name" value="Helical backbone' metal receptor"/>
    <property type="match status" value="1"/>
</dbReference>
<reference evidence="7" key="2">
    <citation type="submission" date="2023-07" db="EMBL/GenBank/DDBJ databases">
        <authorList>
            <person name="Shen H."/>
        </authorList>
    </citation>
    <scope>NUCLEOTIDE SEQUENCE</scope>
    <source>
        <strain evidence="7">TNR-22</strain>
    </source>
</reference>
<evidence type="ECO:0000313" key="8">
    <source>
        <dbReference type="Proteomes" id="UP001174932"/>
    </source>
</evidence>
<keyword evidence="4" id="KW-0410">Iron transport</keyword>
<dbReference type="Proteomes" id="UP001174932">
    <property type="component" value="Unassembled WGS sequence"/>
</dbReference>
<keyword evidence="8" id="KW-1185">Reference proteome</keyword>
<dbReference type="PANTHER" id="PTHR30532:SF1">
    <property type="entry name" value="IRON(3+)-HYDROXAMATE-BINDING PROTEIN FHUD"/>
    <property type="match status" value="1"/>
</dbReference>
<keyword evidence="4" id="KW-0406">Ion transport</keyword>
<accession>A0ABT8YSH1</accession>
<evidence type="ECO:0000256" key="1">
    <source>
        <dbReference type="ARBA" id="ARBA00004196"/>
    </source>
</evidence>
<dbReference type="PRINTS" id="PR01715">
    <property type="entry name" value="FERRIBNDNGPP"/>
</dbReference>
<evidence type="ECO:0000313" key="7">
    <source>
        <dbReference type="EMBL" id="MDO6966702.1"/>
    </source>
</evidence>
<evidence type="ECO:0000256" key="2">
    <source>
        <dbReference type="ARBA" id="ARBA00008814"/>
    </source>
</evidence>
<dbReference type="EMBL" id="JAUOZU010000020">
    <property type="protein sequence ID" value="MDO6966702.1"/>
    <property type="molecule type" value="Genomic_DNA"/>
</dbReference>
<dbReference type="PROSITE" id="PS50983">
    <property type="entry name" value="FE_B12_PBP"/>
    <property type="match status" value="1"/>
</dbReference>
<protein>
    <submittedName>
        <fullName evidence="7">Iron-siderophore ABC transporter substrate-binding protein</fullName>
    </submittedName>
</protein>
<reference evidence="7" key="1">
    <citation type="journal article" date="2015" name="Int. J. Syst. Evol. Microbiol.">
        <title>Rhizobium alvei sp. nov., isolated from a freshwater river.</title>
        <authorList>
            <person name="Sheu S.Y."/>
            <person name="Huang H.W."/>
            <person name="Young C.C."/>
            <person name="Chen W.M."/>
        </authorList>
    </citation>
    <scope>NUCLEOTIDE SEQUENCE</scope>
    <source>
        <strain evidence="7">TNR-22</strain>
    </source>
</reference>
<feature type="domain" description="Fe/B12 periplasmic-binding" evidence="6">
    <location>
        <begin position="11"/>
        <end position="277"/>
    </location>
</feature>
<dbReference type="InterPro" id="IPR002491">
    <property type="entry name" value="ABC_transptr_periplasmic_BD"/>
</dbReference>
<dbReference type="InterPro" id="IPR051313">
    <property type="entry name" value="Bact_iron-sidero_bind"/>
</dbReference>
<evidence type="ECO:0000259" key="6">
    <source>
        <dbReference type="PROSITE" id="PS50983"/>
    </source>
</evidence>
<evidence type="ECO:0000256" key="3">
    <source>
        <dbReference type="ARBA" id="ARBA00022448"/>
    </source>
</evidence>
<gene>
    <name evidence="7" type="ORF">Q4481_22345</name>
</gene>
<evidence type="ECO:0000256" key="4">
    <source>
        <dbReference type="ARBA" id="ARBA00022496"/>
    </source>
</evidence>
<dbReference type="PANTHER" id="PTHR30532">
    <property type="entry name" value="IRON III DICITRATE-BINDING PERIPLASMIC PROTEIN"/>
    <property type="match status" value="1"/>
</dbReference>
<keyword evidence="5" id="KW-0732">Signal</keyword>
<name>A0ABT8YSH1_9HYPH</name>
<dbReference type="Gene3D" id="3.40.50.1980">
    <property type="entry name" value="Nitrogenase molybdenum iron protein domain"/>
    <property type="match status" value="2"/>
</dbReference>
<comment type="subcellular location">
    <subcellularLocation>
        <location evidence="1">Cell envelope</location>
    </subcellularLocation>
</comment>
<dbReference type="CDD" id="cd01146">
    <property type="entry name" value="FhuD"/>
    <property type="match status" value="1"/>
</dbReference>
<evidence type="ECO:0000256" key="5">
    <source>
        <dbReference type="ARBA" id="ARBA00022729"/>
    </source>
</evidence>
<dbReference type="Pfam" id="PF01497">
    <property type="entry name" value="Peripla_BP_2"/>
    <property type="match status" value="1"/>
</dbReference>
<keyword evidence="3" id="KW-0813">Transport</keyword>
<comment type="caution">
    <text evidence="7">The sequence shown here is derived from an EMBL/GenBank/DDBJ whole genome shotgun (WGS) entry which is preliminary data.</text>
</comment>